<keyword evidence="5 9" id="KW-1133">Transmembrane helix</keyword>
<evidence type="ECO:0000256" key="7">
    <source>
        <dbReference type="ARBA" id="ARBA00023136"/>
    </source>
</evidence>
<dbReference type="Gene3D" id="1.10.1200.120">
    <property type="entry name" value="Large-conductance mechanosensitive channel, MscL, domain 1"/>
    <property type="match status" value="1"/>
</dbReference>
<dbReference type="AlphaFoldDB" id="A0A1H9Z8B5"/>
<name>A0A1H9Z8B5_9ACTN</name>
<evidence type="ECO:0000256" key="9">
    <source>
        <dbReference type="SAM" id="Phobius"/>
    </source>
</evidence>
<dbReference type="RefSeq" id="WP_091438418.1">
    <property type="nucleotide sequence ID" value="NZ_FOIE01000001.1"/>
</dbReference>
<feature type="transmembrane region" description="Helical" evidence="9">
    <location>
        <begin position="12"/>
        <end position="34"/>
    </location>
</feature>
<evidence type="ECO:0000256" key="3">
    <source>
        <dbReference type="ARBA" id="ARBA00022475"/>
    </source>
</evidence>
<gene>
    <name evidence="10" type="ORF">SAMN04488546_0456</name>
</gene>
<proteinExistence type="predicted"/>
<sequence length="136" mass="14375">MRTLLTNFRNFAFSGSLVDLAVGLAIGAAFATVVESLVGDVILPLVAAIFGAPNFDALVLTVNGGEIRYGSFLTALVSFLLLALTIMFLVQAIRRATGRETAGAQGSRECDHCKSFIPVDASVCMFCTRDVQPLAS</sequence>
<evidence type="ECO:0000313" key="11">
    <source>
        <dbReference type="Proteomes" id="UP000198507"/>
    </source>
</evidence>
<keyword evidence="7 9" id="KW-0472">Membrane</keyword>
<accession>A0A1H9Z8B5</accession>
<protein>
    <submittedName>
        <fullName evidence="10">Large conductance mechanosensitive channel</fullName>
    </submittedName>
</protein>
<dbReference type="InterPro" id="IPR001185">
    <property type="entry name" value="MS_channel"/>
</dbReference>
<dbReference type="GO" id="GO:0008381">
    <property type="term" value="F:mechanosensitive monoatomic ion channel activity"/>
    <property type="evidence" value="ECO:0007669"/>
    <property type="project" value="InterPro"/>
</dbReference>
<feature type="transmembrane region" description="Helical" evidence="9">
    <location>
        <begin position="69"/>
        <end position="90"/>
    </location>
</feature>
<dbReference type="EMBL" id="FOIE01000001">
    <property type="protein sequence ID" value="SES77571.1"/>
    <property type="molecule type" value="Genomic_DNA"/>
</dbReference>
<keyword evidence="6" id="KW-0406">Ion transport</keyword>
<dbReference type="PANTHER" id="PTHR30266">
    <property type="entry name" value="MECHANOSENSITIVE CHANNEL MSCL"/>
    <property type="match status" value="1"/>
</dbReference>
<keyword evidence="3" id="KW-1003">Cell membrane</keyword>
<dbReference type="NCBIfam" id="TIGR00220">
    <property type="entry name" value="mscL"/>
    <property type="match status" value="1"/>
</dbReference>
<evidence type="ECO:0000256" key="4">
    <source>
        <dbReference type="ARBA" id="ARBA00022692"/>
    </source>
</evidence>
<keyword evidence="11" id="KW-1185">Reference proteome</keyword>
<dbReference type="Proteomes" id="UP000198507">
    <property type="component" value="Unassembled WGS sequence"/>
</dbReference>
<evidence type="ECO:0000256" key="2">
    <source>
        <dbReference type="ARBA" id="ARBA00022448"/>
    </source>
</evidence>
<evidence type="ECO:0000256" key="6">
    <source>
        <dbReference type="ARBA" id="ARBA00023065"/>
    </source>
</evidence>
<evidence type="ECO:0000256" key="1">
    <source>
        <dbReference type="ARBA" id="ARBA00004141"/>
    </source>
</evidence>
<dbReference type="SUPFAM" id="SSF81330">
    <property type="entry name" value="Gated mechanosensitive channel"/>
    <property type="match status" value="1"/>
</dbReference>
<dbReference type="GO" id="GO:0016020">
    <property type="term" value="C:membrane"/>
    <property type="evidence" value="ECO:0007669"/>
    <property type="project" value="UniProtKB-SubCell"/>
</dbReference>
<dbReference type="InterPro" id="IPR037673">
    <property type="entry name" value="MSC/AndL"/>
</dbReference>
<dbReference type="PANTHER" id="PTHR30266:SF2">
    <property type="entry name" value="LARGE-CONDUCTANCE MECHANOSENSITIVE CHANNEL"/>
    <property type="match status" value="1"/>
</dbReference>
<dbReference type="Pfam" id="PF01741">
    <property type="entry name" value="MscL"/>
    <property type="match status" value="1"/>
</dbReference>
<keyword evidence="4 9" id="KW-0812">Transmembrane</keyword>
<comment type="subcellular location">
    <subcellularLocation>
        <location evidence="1">Membrane</location>
        <topology evidence="1">Multi-pass membrane protein</topology>
    </subcellularLocation>
</comment>
<organism evidence="10 11">
    <name type="scientific">Geodermatophilus poikilotrophus</name>
    <dbReference type="NCBI Taxonomy" id="1333667"/>
    <lineage>
        <taxon>Bacteria</taxon>
        <taxon>Bacillati</taxon>
        <taxon>Actinomycetota</taxon>
        <taxon>Actinomycetes</taxon>
        <taxon>Geodermatophilales</taxon>
        <taxon>Geodermatophilaceae</taxon>
        <taxon>Geodermatophilus</taxon>
    </lineage>
</organism>
<evidence type="ECO:0000256" key="5">
    <source>
        <dbReference type="ARBA" id="ARBA00022989"/>
    </source>
</evidence>
<evidence type="ECO:0000313" key="10">
    <source>
        <dbReference type="EMBL" id="SES77571.1"/>
    </source>
</evidence>
<keyword evidence="8" id="KW-0407">Ion channel</keyword>
<dbReference type="OrthoDB" id="9810350at2"/>
<dbReference type="InterPro" id="IPR036019">
    <property type="entry name" value="MscL_channel"/>
</dbReference>
<reference evidence="11" key="1">
    <citation type="submission" date="2016-10" db="EMBL/GenBank/DDBJ databases">
        <authorList>
            <person name="Varghese N."/>
            <person name="Submissions S."/>
        </authorList>
    </citation>
    <scope>NUCLEOTIDE SEQUENCE [LARGE SCALE GENOMIC DNA]</scope>
    <source>
        <strain evidence="11">DSM 44209</strain>
    </source>
</reference>
<keyword evidence="2" id="KW-0813">Transport</keyword>
<evidence type="ECO:0000256" key="8">
    <source>
        <dbReference type="ARBA" id="ARBA00023303"/>
    </source>
</evidence>